<dbReference type="Proteomes" id="UP000294225">
    <property type="component" value="Unassembled WGS sequence"/>
</dbReference>
<keyword evidence="1" id="KW-0472">Membrane</keyword>
<feature type="transmembrane region" description="Helical" evidence="1">
    <location>
        <begin position="266"/>
        <end position="288"/>
    </location>
</feature>
<feature type="transmembrane region" description="Helical" evidence="1">
    <location>
        <begin position="14"/>
        <end position="36"/>
    </location>
</feature>
<sequence length="291" mass="30332">MEPHPTSSSTVRRVVAIVLISIGCLLAPVAVVGAWARTQVTDTDGYVEAVAPLAADAGVRNAVADRLTDVIVGNLSDRIANGVRGFVRGKVGEFVGSDLFQTLWSRANRIAHDQLVAALRGAGGAVRVDDDTVSIEIGPFVAAVRDNLVSSGFSAAQRIPDVQQNFVLFSAEEVQRIQGGYRLLDRYGAVLPFAAAGVIVLGLYVATARRRTLAGAGFGIALSMVLLAVVLAIGRSVYLDHLPATLSAATAGAVFDVLVRSLRTTLRIVFAIGLAIGAAAFIAGRVSVTDV</sequence>
<keyword evidence="1" id="KW-0812">Transmembrane</keyword>
<reference evidence="2 3" key="1">
    <citation type="submission" date="2019-02" db="EMBL/GenBank/DDBJ databases">
        <title>Kribbella capetownensis sp. nov. and Kribbella speibonae sp. nov., isolated from soil.</title>
        <authorList>
            <person name="Curtis S.M."/>
            <person name="Norton I."/>
            <person name="Everest G.J."/>
            <person name="Meyers P.R."/>
        </authorList>
    </citation>
    <scope>NUCLEOTIDE SEQUENCE [LARGE SCALE GENOMIC DNA]</scope>
    <source>
        <strain evidence="2 3">YM55</strain>
    </source>
</reference>
<feature type="transmembrane region" description="Helical" evidence="1">
    <location>
        <begin position="241"/>
        <end position="259"/>
    </location>
</feature>
<dbReference type="AlphaFoldDB" id="A0A4R0IDX1"/>
<proteinExistence type="predicted"/>
<dbReference type="RefSeq" id="WP_131499966.1">
    <property type="nucleotide sequence ID" value="NZ_SJKC01000008.1"/>
</dbReference>
<gene>
    <name evidence="2" type="ORF">E0H92_40005</name>
</gene>
<comment type="caution">
    <text evidence="2">The sequence shown here is derived from an EMBL/GenBank/DDBJ whole genome shotgun (WGS) entry which is preliminary data.</text>
</comment>
<evidence type="ECO:0000313" key="3">
    <source>
        <dbReference type="Proteomes" id="UP000294225"/>
    </source>
</evidence>
<organism evidence="2 3">
    <name type="scientific">Kribbella speibonae</name>
    <dbReference type="NCBI Taxonomy" id="1572660"/>
    <lineage>
        <taxon>Bacteria</taxon>
        <taxon>Bacillati</taxon>
        <taxon>Actinomycetota</taxon>
        <taxon>Actinomycetes</taxon>
        <taxon>Propionibacteriales</taxon>
        <taxon>Kribbellaceae</taxon>
        <taxon>Kribbella</taxon>
    </lineage>
</organism>
<evidence type="ECO:0000313" key="2">
    <source>
        <dbReference type="EMBL" id="TCC30154.1"/>
    </source>
</evidence>
<name>A0A4R0IDX1_9ACTN</name>
<keyword evidence="1" id="KW-1133">Transmembrane helix</keyword>
<dbReference type="EMBL" id="SJKC01000008">
    <property type="protein sequence ID" value="TCC30154.1"/>
    <property type="molecule type" value="Genomic_DNA"/>
</dbReference>
<feature type="transmembrane region" description="Helical" evidence="1">
    <location>
        <begin position="213"/>
        <end position="235"/>
    </location>
</feature>
<evidence type="ECO:0000256" key="1">
    <source>
        <dbReference type="SAM" id="Phobius"/>
    </source>
</evidence>
<accession>A0A4R0IDX1</accession>
<protein>
    <submittedName>
        <fullName evidence="2">Uncharacterized protein</fullName>
    </submittedName>
</protein>
<feature type="transmembrane region" description="Helical" evidence="1">
    <location>
        <begin position="187"/>
        <end position="206"/>
    </location>
</feature>